<evidence type="ECO:0000313" key="2">
    <source>
        <dbReference type="Proteomes" id="UP001314205"/>
    </source>
</evidence>
<evidence type="ECO:0008006" key="3">
    <source>
        <dbReference type="Google" id="ProtNLM"/>
    </source>
</evidence>
<evidence type="ECO:0000313" key="1">
    <source>
        <dbReference type="EMBL" id="CAK1583804.1"/>
    </source>
</evidence>
<dbReference type="PANTHER" id="PTHR24559:SF444">
    <property type="entry name" value="REVERSE TRANSCRIPTASE DOMAIN-CONTAINING PROTEIN"/>
    <property type="match status" value="1"/>
</dbReference>
<comment type="caution">
    <text evidence="1">The sequence shown here is derived from an EMBL/GenBank/DDBJ whole genome shotgun (WGS) entry which is preliminary data.</text>
</comment>
<dbReference type="Proteomes" id="UP001314205">
    <property type="component" value="Unassembled WGS sequence"/>
</dbReference>
<dbReference type="EMBL" id="CAVLGL010000057">
    <property type="protein sequence ID" value="CAK1583804.1"/>
    <property type="molecule type" value="Genomic_DNA"/>
</dbReference>
<dbReference type="InterPro" id="IPR043128">
    <property type="entry name" value="Rev_trsase/Diguanyl_cyclase"/>
</dbReference>
<dbReference type="PANTHER" id="PTHR24559">
    <property type="entry name" value="TRANSPOSON TY3-I GAG-POL POLYPROTEIN"/>
    <property type="match status" value="1"/>
</dbReference>
<protein>
    <recommendedName>
        <fullName evidence="3">Reverse transcriptase</fullName>
    </recommendedName>
</protein>
<dbReference type="Gene3D" id="3.10.10.10">
    <property type="entry name" value="HIV Type 1 Reverse Transcriptase, subunit A, domain 1"/>
    <property type="match status" value="1"/>
</dbReference>
<dbReference type="InterPro" id="IPR053134">
    <property type="entry name" value="RNA-dir_DNA_polymerase"/>
</dbReference>
<dbReference type="AlphaFoldDB" id="A0AAV1KNC8"/>
<accession>A0AAV1KNC8</accession>
<reference evidence="1 2" key="1">
    <citation type="submission" date="2023-11" db="EMBL/GenBank/DDBJ databases">
        <authorList>
            <person name="Hedman E."/>
            <person name="Englund M."/>
            <person name="Stromberg M."/>
            <person name="Nyberg Akerstrom W."/>
            <person name="Nylinder S."/>
            <person name="Jareborg N."/>
            <person name="Kallberg Y."/>
            <person name="Kronander E."/>
        </authorList>
    </citation>
    <scope>NUCLEOTIDE SEQUENCE [LARGE SCALE GENOMIC DNA]</scope>
</reference>
<organism evidence="1 2">
    <name type="scientific">Parnassius mnemosyne</name>
    <name type="common">clouded apollo</name>
    <dbReference type="NCBI Taxonomy" id="213953"/>
    <lineage>
        <taxon>Eukaryota</taxon>
        <taxon>Metazoa</taxon>
        <taxon>Ecdysozoa</taxon>
        <taxon>Arthropoda</taxon>
        <taxon>Hexapoda</taxon>
        <taxon>Insecta</taxon>
        <taxon>Pterygota</taxon>
        <taxon>Neoptera</taxon>
        <taxon>Endopterygota</taxon>
        <taxon>Lepidoptera</taxon>
        <taxon>Glossata</taxon>
        <taxon>Ditrysia</taxon>
        <taxon>Papilionoidea</taxon>
        <taxon>Papilionidae</taxon>
        <taxon>Parnassiinae</taxon>
        <taxon>Parnassini</taxon>
        <taxon>Parnassius</taxon>
        <taxon>Driopa</taxon>
    </lineage>
</organism>
<keyword evidence="2" id="KW-1185">Reference proteome</keyword>
<dbReference type="InterPro" id="IPR043502">
    <property type="entry name" value="DNA/RNA_pol_sf"/>
</dbReference>
<name>A0AAV1KNC8_9NEOP</name>
<dbReference type="SUPFAM" id="SSF56672">
    <property type="entry name" value="DNA/RNA polymerases"/>
    <property type="match status" value="1"/>
</dbReference>
<proteinExistence type="predicted"/>
<dbReference type="Gene3D" id="3.30.70.270">
    <property type="match status" value="1"/>
</dbReference>
<sequence>MNAVNMQVKWLDKGIIKPSKSDFACPVVLAAKKDESRRICIDYRRFNKKIIKERFPLPIIEDQIDKLKEAKIFTSLDLKNGFLHSPRP</sequence>
<dbReference type="GO" id="GO:0071897">
    <property type="term" value="P:DNA biosynthetic process"/>
    <property type="evidence" value="ECO:0007669"/>
    <property type="project" value="UniProtKB-ARBA"/>
</dbReference>
<gene>
    <name evidence="1" type="ORF">PARMNEM_LOCUS5153</name>
</gene>